<evidence type="ECO:0000256" key="1">
    <source>
        <dbReference type="ARBA" id="ARBA00004123"/>
    </source>
</evidence>
<gene>
    <name evidence="9" type="ORF">NKR19_g7067</name>
</gene>
<feature type="domain" description="Zn(2)-C6 fungal-type" evidence="8">
    <location>
        <begin position="94"/>
        <end position="124"/>
    </location>
</feature>
<comment type="caution">
    <text evidence="9">The sequence shown here is derived from an EMBL/GenBank/DDBJ whole genome shotgun (WGS) entry which is preliminary data.</text>
</comment>
<evidence type="ECO:0000256" key="2">
    <source>
        <dbReference type="ARBA" id="ARBA00022833"/>
    </source>
</evidence>
<dbReference type="GO" id="GO:0045944">
    <property type="term" value="P:positive regulation of transcription by RNA polymerase II"/>
    <property type="evidence" value="ECO:0007669"/>
    <property type="project" value="TreeGrafter"/>
</dbReference>
<dbReference type="AlphaFoldDB" id="A0AA38VHB7"/>
<name>A0AA38VHB7_9PEZI</name>
<keyword evidence="2" id="KW-0862">Zinc</keyword>
<evidence type="ECO:0000259" key="8">
    <source>
        <dbReference type="PROSITE" id="PS50048"/>
    </source>
</evidence>
<keyword evidence="10" id="KW-1185">Reference proteome</keyword>
<keyword evidence="5" id="KW-0804">Transcription</keyword>
<dbReference type="GO" id="GO:0000981">
    <property type="term" value="F:DNA-binding transcription factor activity, RNA polymerase II-specific"/>
    <property type="evidence" value="ECO:0007669"/>
    <property type="project" value="InterPro"/>
</dbReference>
<evidence type="ECO:0000256" key="5">
    <source>
        <dbReference type="ARBA" id="ARBA00023163"/>
    </source>
</evidence>
<keyword evidence="3" id="KW-0805">Transcription regulation</keyword>
<dbReference type="PROSITE" id="PS50048">
    <property type="entry name" value="ZN2_CY6_FUNGAL_2"/>
    <property type="match status" value="1"/>
</dbReference>
<dbReference type="InterPro" id="IPR021858">
    <property type="entry name" value="Fun_TF"/>
</dbReference>
<reference evidence="9" key="1">
    <citation type="submission" date="2022-07" db="EMBL/GenBank/DDBJ databases">
        <title>Fungi with potential for degradation of polypropylene.</title>
        <authorList>
            <person name="Gostincar C."/>
        </authorList>
    </citation>
    <scope>NUCLEOTIDE SEQUENCE</scope>
    <source>
        <strain evidence="9">EXF-13287</strain>
    </source>
</reference>
<evidence type="ECO:0000256" key="3">
    <source>
        <dbReference type="ARBA" id="ARBA00023015"/>
    </source>
</evidence>
<dbReference type="Proteomes" id="UP001174691">
    <property type="component" value="Unassembled WGS sequence"/>
</dbReference>
<evidence type="ECO:0000256" key="7">
    <source>
        <dbReference type="SAM" id="MobiDB-lite"/>
    </source>
</evidence>
<dbReference type="SMART" id="SM00066">
    <property type="entry name" value="GAL4"/>
    <property type="match status" value="1"/>
</dbReference>
<evidence type="ECO:0000313" key="9">
    <source>
        <dbReference type="EMBL" id="KAJ9142855.1"/>
    </source>
</evidence>
<evidence type="ECO:0000313" key="10">
    <source>
        <dbReference type="Proteomes" id="UP001174691"/>
    </source>
</evidence>
<dbReference type="Pfam" id="PF11951">
    <property type="entry name" value="Fungal_trans_2"/>
    <property type="match status" value="1"/>
</dbReference>
<dbReference type="InterPro" id="IPR036864">
    <property type="entry name" value="Zn2-C6_fun-type_DNA-bd_sf"/>
</dbReference>
<protein>
    <submittedName>
        <fullName evidence="9">Adhesion and hyphal regulator 1</fullName>
    </submittedName>
</protein>
<evidence type="ECO:0000256" key="4">
    <source>
        <dbReference type="ARBA" id="ARBA00023125"/>
    </source>
</evidence>
<proteinExistence type="predicted"/>
<feature type="compositionally biased region" description="Low complexity" evidence="7">
    <location>
        <begin position="220"/>
        <end position="235"/>
    </location>
</feature>
<feature type="compositionally biased region" description="Polar residues" evidence="7">
    <location>
        <begin position="702"/>
        <end position="711"/>
    </location>
</feature>
<dbReference type="GO" id="GO:0000976">
    <property type="term" value="F:transcription cis-regulatory region binding"/>
    <property type="evidence" value="ECO:0007669"/>
    <property type="project" value="TreeGrafter"/>
</dbReference>
<dbReference type="GO" id="GO:0008270">
    <property type="term" value="F:zinc ion binding"/>
    <property type="evidence" value="ECO:0007669"/>
    <property type="project" value="InterPro"/>
</dbReference>
<dbReference type="EMBL" id="JANBVN010000118">
    <property type="protein sequence ID" value="KAJ9142855.1"/>
    <property type="molecule type" value="Genomic_DNA"/>
</dbReference>
<dbReference type="Gene3D" id="4.10.240.10">
    <property type="entry name" value="Zn(2)-C6 fungal-type DNA-binding domain"/>
    <property type="match status" value="1"/>
</dbReference>
<feature type="region of interest" description="Disordered" evidence="7">
    <location>
        <begin position="15"/>
        <end position="47"/>
    </location>
</feature>
<feature type="compositionally biased region" description="Polar residues" evidence="7">
    <location>
        <begin position="193"/>
        <end position="218"/>
    </location>
</feature>
<dbReference type="PANTHER" id="PTHR37534">
    <property type="entry name" value="TRANSCRIPTIONAL ACTIVATOR PROTEIN UGA3"/>
    <property type="match status" value="1"/>
</dbReference>
<dbReference type="Pfam" id="PF00172">
    <property type="entry name" value="Zn_clus"/>
    <property type="match status" value="1"/>
</dbReference>
<organism evidence="9 10">
    <name type="scientific">Coniochaeta hoffmannii</name>
    <dbReference type="NCBI Taxonomy" id="91930"/>
    <lineage>
        <taxon>Eukaryota</taxon>
        <taxon>Fungi</taxon>
        <taxon>Dikarya</taxon>
        <taxon>Ascomycota</taxon>
        <taxon>Pezizomycotina</taxon>
        <taxon>Sordariomycetes</taxon>
        <taxon>Sordariomycetidae</taxon>
        <taxon>Coniochaetales</taxon>
        <taxon>Coniochaetaceae</taxon>
        <taxon>Coniochaeta</taxon>
    </lineage>
</organism>
<keyword evidence="4" id="KW-0238">DNA-binding</keyword>
<dbReference type="GO" id="GO:0005634">
    <property type="term" value="C:nucleus"/>
    <property type="evidence" value="ECO:0007669"/>
    <property type="project" value="UniProtKB-SubCell"/>
</dbReference>
<dbReference type="PANTHER" id="PTHR37534:SF10">
    <property type="entry name" value="ZN(II)2CYS6 TRANSCRIPTION FACTOR (EUROFUNG)"/>
    <property type="match status" value="1"/>
</dbReference>
<sequence length="724" mass="81048">MSDYYHHFLSSMTEVGAQPAQPPNPGFNPQDAPLPLQQPPTMPLAGVPPNPYQSLGYFTGFPEPVMFNAPKSQRSRRKSAPGLDHIKHRRTRSGCYTCRARRVKCDERRPTCERCRKGKRECVYPEPPQQKGTPPASSKDGNDPSQHTSPASSNGDDDGDTELDHRLEPIKDEDEADSEGPSQHARPVHPPRRSSTTSSFGQQAGRSGTRYGSETPSYEGTKSSSPPASTGTGSSFTPAALLSDVAWQTTSSLPDWSALPSDLQFYLSYFCENITHYHYCMVTDSDDFFRLVLPSAALQHEALLFAVVGFAAYHHTLKNPNGQIKEFLQYYNKSVTLLLGFLKKKEKYNIGTLLTILQLAAIEEYLGDWVNLMGHQRAAFEVINQLFTPQSAVQTAANRAILTWYVRFDVFVGIMGNFETALPREWFTAAVEFYRAQAASEPDNVMWKIEERSASLRLISMEMSILFGKGARGDLTGDGYFAEHRRLLQELHDWKDAWHPAMTDPSFLVPDFSTSEPVEADPIVRPFTPGILYRPPLFASTLLTCEWHSILIMHGSQAIMGAGAESQFSVLGQHAYAICQIFETVWRWPSTPKGSLISIHACIAIATLFVPREPKYHMWIRRKFALLESMGYIFPLTMRARMAELFGDSSCVRWWLPGDEGFTEILKNVRLFADERNATAVPAQSENLREIRHIFAKMQLVGQSDSPQSDDALQAKGKGKENSA</sequence>
<dbReference type="InterPro" id="IPR001138">
    <property type="entry name" value="Zn2Cys6_DnaBD"/>
</dbReference>
<keyword evidence="6" id="KW-0539">Nucleus</keyword>
<accession>A0AA38VHB7</accession>
<feature type="region of interest" description="Disordered" evidence="7">
    <location>
        <begin position="702"/>
        <end position="724"/>
    </location>
</feature>
<dbReference type="PROSITE" id="PS00463">
    <property type="entry name" value="ZN2_CY6_FUNGAL_1"/>
    <property type="match status" value="1"/>
</dbReference>
<feature type="compositionally biased region" description="Pro residues" evidence="7">
    <location>
        <begin position="36"/>
        <end position="47"/>
    </location>
</feature>
<dbReference type="SUPFAM" id="SSF57701">
    <property type="entry name" value="Zn2/Cys6 DNA-binding domain"/>
    <property type="match status" value="1"/>
</dbReference>
<comment type="subcellular location">
    <subcellularLocation>
        <location evidence="1">Nucleus</location>
    </subcellularLocation>
</comment>
<dbReference type="CDD" id="cd00067">
    <property type="entry name" value="GAL4"/>
    <property type="match status" value="1"/>
</dbReference>
<evidence type="ECO:0000256" key="6">
    <source>
        <dbReference type="ARBA" id="ARBA00023242"/>
    </source>
</evidence>
<feature type="region of interest" description="Disordered" evidence="7">
    <location>
        <begin position="122"/>
        <end position="235"/>
    </location>
</feature>
<feature type="compositionally biased region" description="Polar residues" evidence="7">
    <location>
        <begin position="143"/>
        <end position="154"/>
    </location>
</feature>